<protein>
    <submittedName>
        <fullName evidence="3">Uncharacterized protein</fullName>
    </submittedName>
</protein>
<accession>A0A915MJ15</accession>
<feature type="region of interest" description="Disordered" evidence="1">
    <location>
        <begin position="1"/>
        <end position="66"/>
    </location>
</feature>
<name>A0A915MJ15_MELJA</name>
<dbReference type="WBParaSite" id="scaffold4309_cov154.g7957">
    <property type="protein sequence ID" value="scaffold4309_cov154.g7957"/>
    <property type="gene ID" value="scaffold4309_cov154.g7957"/>
</dbReference>
<sequence>MSLPSNSVGNCKDVEQDLSDGWSKVGDENQSTTLTDDITQKLDCSEEADKDEQSSSSTKKWIVGFF</sequence>
<feature type="compositionally biased region" description="Polar residues" evidence="1">
    <location>
        <begin position="28"/>
        <end position="37"/>
    </location>
</feature>
<evidence type="ECO:0000313" key="2">
    <source>
        <dbReference type="Proteomes" id="UP000887561"/>
    </source>
</evidence>
<keyword evidence="2" id="KW-1185">Reference proteome</keyword>
<dbReference type="AlphaFoldDB" id="A0A915MJ15"/>
<reference evidence="3" key="1">
    <citation type="submission" date="2022-11" db="UniProtKB">
        <authorList>
            <consortium name="WormBaseParasite"/>
        </authorList>
    </citation>
    <scope>IDENTIFICATION</scope>
</reference>
<dbReference type="Proteomes" id="UP000887561">
    <property type="component" value="Unplaced"/>
</dbReference>
<evidence type="ECO:0000256" key="1">
    <source>
        <dbReference type="SAM" id="MobiDB-lite"/>
    </source>
</evidence>
<organism evidence="2 3">
    <name type="scientific">Meloidogyne javanica</name>
    <name type="common">Root-knot nematode worm</name>
    <dbReference type="NCBI Taxonomy" id="6303"/>
    <lineage>
        <taxon>Eukaryota</taxon>
        <taxon>Metazoa</taxon>
        <taxon>Ecdysozoa</taxon>
        <taxon>Nematoda</taxon>
        <taxon>Chromadorea</taxon>
        <taxon>Rhabditida</taxon>
        <taxon>Tylenchina</taxon>
        <taxon>Tylenchomorpha</taxon>
        <taxon>Tylenchoidea</taxon>
        <taxon>Meloidogynidae</taxon>
        <taxon>Meloidogyninae</taxon>
        <taxon>Meloidogyne</taxon>
        <taxon>Meloidogyne incognita group</taxon>
    </lineage>
</organism>
<evidence type="ECO:0000313" key="3">
    <source>
        <dbReference type="WBParaSite" id="scaffold4309_cov154.g7957"/>
    </source>
</evidence>
<proteinExistence type="predicted"/>